<comment type="caution">
    <text evidence="1">The sequence shown here is derived from an EMBL/GenBank/DDBJ whole genome shotgun (WGS) entry which is preliminary data.</text>
</comment>
<dbReference type="NCBIfam" id="TIGR03831">
    <property type="entry name" value="YgiT_finger"/>
    <property type="match status" value="1"/>
</dbReference>
<protein>
    <recommendedName>
        <fullName evidence="3">Type II toxin-antitoxin system MqsA family antitoxin</fullName>
    </recommendedName>
</protein>
<dbReference type="InterPro" id="IPR022453">
    <property type="entry name" value="Znf_MqsA-type"/>
</dbReference>
<dbReference type="Proteomes" id="UP000324689">
    <property type="component" value="Unassembled WGS sequence"/>
</dbReference>
<dbReference type="CDD" id="cd12870">
    <property type="entry name" value="MqsA"/>
    <property type="match status" value="1"/>
</dbReference>
<accession>A0A5A5S5X1</accession>
<reference evidence="1 2" key="1">
    <citation type="submission" date="2018-09" db="EMBL/GenBank/DDBJ databases">
        <title>Evolutionary history of phycoerythrin pigmentation in the water bloom-forming cyanobacterium Microcystis aeruginosa.</title>
        <authorList>
            <person name="Tanabe Y."/>
            <person name="Tanabe Y."/>
            <person name="Yamaguchi H."/>
        </authorList>
    </citation>
    <scope>NUCLEOTIDE SEQUENCE [LARGE SCALE GENOMIC DNA]</scope>
    <source>
        <strain evidence="1 2">NIES-2521</strain>
    </source>
</reference>
<proteinExistence type="predicted"/>
<dbReference type="EMBL" id="BHVQ01000035">
    <property type="protein sequence ID" value="GCA80727.1"/>
    <property type="molecule type" value="Genomic_DNA"/>
</dbReference>
<sequence length="110" mass="12444">MECVICKHGTTRSGFVTVTLERDDCIVILKQVPADICQNCGEYYLSESVTAEVLQKVDVPIRLTSTGDCDNPYSHSEPAVLNIFIDPIIDIFQKRFFRTYHVKSTSKMPI</sequence>
<dbReference type="Gene3D" id="3.10.20.860">
    <property type="match status" value="1"/>
</dbReference>
<dbReference type="AlphaFoldDB" id="A0A5A5S5X1"/>
<gene>
    <name evidence="1" type="ORF">MiTs_02736</name>
</gene>
<name>A0A5A5S5X1_MICAE</name>
<evidence type="ECO:0000313" key="1">
    <source>
        <dbReference type="EMBL" id="GCA80727.1"/>
    </source>
</evidence>
<evidence type="ECO:0008006" key="3">
    <source>
        <dbReference type="Google" id="ProtNLM"/>
    </source>
</evidence>
<evidence type="ECO:0000313" key="2">
    <source>
        <dbReference type="Proteomes" id="UP000324689"/>
    </source>
</evidence>
<organism evidence="1 2">
    <name type="scientific">Microcystis aeruginosa NIES-2521</name>
    <dbReference type="NCBI Taxonomy" id="2303983"/>
    <lineage>
        <taxon>Bacteria</taxon>
        <taxon>Bacillati</taxon>
        <taxon>Cyanobacteriota</taxon>
        <taxon>Cyanophyceae</taxon>
        <taxon>Oscillatoriophycideae</taxon>
        <taxon>Chroococcales</taxon>
        <taxon>Microcystaceae</taxon>
        <taxon>Microcystis</taxon>
    </lineage>
</organism>